<dbReference type="AlphaFoldDB" id="A0A843Z2P4"/>
<accession>A0A843Z2P4</accession>
<evidence type="ECO:0000313" key="2">
    <source>
        <dbReference type="Proteomes" id="UP000469952"/>
    </source>
</evidence>
<organism evidence="1 2">
    <name type="scientific">Leuconostoc mesenteroides</name>
    <dbReference type="NCBI Taxonomy" id="1245"/>
    <lineage>
        <taxon>Bacteria</taxon>
        <taxon>Bacillati</taxon>
        <taxon>Bacillota</taxon>
        <taxon>Bacilli</taxon>
        <taxon>Lactobacillales</taxon>
        <taxon>Lactobacillaceae</taxon>
        <taxon>Leuconostoc</taxon>
    </lineage>
</organism>
<reference evidence="1 2" key="1">
    <citation type="submission" date="2019-10" db="EMBL/GenBank/DDBJ databases">
        <title>WGS of Leuconostoc mesenteroides.</title>
        <authorList>
            <person name="Melo Bolivar J."/>
            <person name="Marino-Ramirez L."/>
            <person name="Villamil Diaz L.M."/>
        </authorList>
    </citation>
    <scope>NUCLEOTIDE SEQUENCE [LARGE SCALE GENOMIC DNA]</scope>
    <source>
        <strain evidence="1 2">M11</strain>
    </source>
</reference>
<name>A0A843Z2P4_LEUME</name>
<gene>
    <name evidence="1" type="ORF">GFV13_08615</name>
</gene>
<proteinExistence type="predicted"/>
<dbReference type="Proteomes" id="UP000469952">
    <property type="component" value="Unassembled WGS sequence"/>
</dbReference>
<dbReference type="EMBL" id="WIPA01000014">
    <property type="protein sequence ID" value="MQR27321.1"/>
    <property type="molecule type" value="Genomic_DNA"/>
</dbReference>
<dbReference type="RefSeq" id="WP_153245473.1">
    <property type="nucleotide sequence ID" value="NZ_WIPA01000014.1"/>
</dbReference>
<protein>
    <submittedName>
        <fullName evidence="1">Uncharacterized protein</fullName>
    </submittedName>
</protein>
<sequence length="93" mass="10701">MTIEEYKRQSIKRINKQAAVSGAFTNCFDTRAQSERKRTSERKRRLKALVRSNITEIDVLAQYFTISVNTIKKIAYSAGYHISNGQVVESVMR</sequence>
<comment type="caution">
    <text evidence="1">The sequence shown here is derived from an EMBL/GenBank/DDBJ whole genome shotgun (WGS) entry which is preliminary data.</text>
</comment>
<evidence type="ECO:0000313" key="1">
    <source>
        <dbReference type="EMBL" id="MQR27321.1"/>
    </source>
</evidence>